<reference evidence="14" key="1">
    <citation type="journal article" date="2008" name="Insect Biochem. Mol. Biol.">
        <title>The genome of a lepidopteran model insect, the silkworm Bombyx mori.</title>
        <authorList>
            <consortium name="International Silkworm Genome Consortium"/>
        </authorList>
    </citation>
    <scope>NUCLEOTIDE SEQUENCE [LARGE SCALE GENOMIC DNA]</scope>
    <source>
        <strain evidence="14">p50T</strain>
    </source>
</reference>
<dbReference type="SUPFAM" id="SSF158702">
    <property type="entry name" value="Sec63 N-terminal domain-like"/>
    <property type="match status" value="1"/>
</dbReference>
<reference evidence="13" key="2">
    <citation type="submission" date="2022-06" db="UniProtKB">
        <authorList>
            <consortium name="EnsemblMetazoa"/>
        </authorList>
    </citation>
    <scope>IDENTIFICATION</scope>
    <source>
        <strain evidence="13">p50T (Dazao)</strain>
    </source>
</reference>
<dbReference type="SMART" id="SM00490">
    <property type="entry name" value="HELICc"/>
    <property type="match status" value="1"/>
</dbReference>
<dbReference type="Pfam" id="PF02889">
    <property type="entry name" value="Sec63"/>
    <property type="match status" value="1"/>
</dbReference>
<dbReference type="GO" id="GO:0005524">
    <property type="term" value="F:ATP binding"/>
    <property type="evidence" value="ECO:0007669"/>
    <property type="project" value="UniProtKB-KW"/>
</dbReference>
<dbReference type="EC" id="5.6.2.4" evidence="9"/>
<evidence type="ECO:0000259" key="11">
    <source>
        <dbReference type="PROSITE" id="PS51192"/>
    </source>
</evidence>
<dbReference type="SMART" id="SM00973">
    <property type="entry name" value="Sec63"/>
    <property type="match status" value="1"/>
</dbReference>
<keyword evidence="5" id="KW-0067">ATP-binding</keyword>
<dbReference type="Proteomes" id="UP000005204">
    <property type="component" value="Unassembled WGS sequence"/>
</dbReference>
<comment type="catalytic activity">
    <reaction evidence="10">
        <text>ATP + H2O = ADP + phosphate + H(+)</text>
        <dbReference type="Rhea" id="RHEA:13065"/>
        <dbReference type="ChEBI" id="CHEBI:15377"/>
        <dbReference type="ChEBI" id="CHEBI:15378"/>
        <dbReference type="ChEBI" id="CHEBI:30616"/>
        <dbReference type="ChEBI" id="CHEBI:43474"/>
        <dbReference type="ChEBI" id="CHEBI:456216"/>
        <dbReference type="EC" id="5.6.2.4"/>
    </reaction>
</comment>
<dbReference type="InterPro" id="IPR036388">
    <property type="entry name" value="WH-like_DNA-bd_sf"/>
</dbReference>
<dbReference type="PANTHER" id="PTHR47835:SF3">
    <property type="entry name" value="HELICASE FOR MEIOSIS 1"/>
    <property type="match status" value="1"/>
</dbReference>
<keyword evidence="7" id="KW-0469">Meiosis</keyword>
<dbReference type="InterPro" id="IPR027417">
    <property type="entry name" value="P-loop_NTPase"/>
</dbReference>
<evidence type="ECO:0000256" key="7">
    <source>
        <dbReference type="ARBA" id="ARBA00023254"/>
    </source>
</evidence>
<dbReference type="InterPro" id="IPR004179">
    <property type="entry name" value="Sec63-dom"/>
</dbReference>
<evidence type="ECO:0000313" key="14">
    <source>
        <dbReference type="Proteomes" id="UP000005204"/>
    </source>
</evidence>
<comment type="catalytic activity">
    <reaction evidence="8">
        <text>Couples ATP hydrolysis with the unwinding of duplex DNA by translocating in the 3'-5' direction.</text>
        <dbReference type="EC" id="5.6.2.4"/>
    </reaction>
</comment>
<dbReference type="SMART" id="SM00487">
    <property type="entry name" value="DEXDc"/>
    <property type="match status" value="1"/>
</dbReference>
<protein>
    <recommendedName>
        <fullName evidence="9">DNA 3'-5' helicase</fullName>
        <ecNumber evidence="9">5.6.2.4</ecNumber>
    </recommendedName>
</protein>
<evidence type="ECO:0000256" key="9">
    <source>
        <dbReference type="ARBA" id="ARBA00034808"/>
    </source>
</evidence>
<dbReference type="Pfam" id="PF00271">
    <property type="entry name" value="Helicase_C"/>
    <property type="match status" value="1"/>
</dbReference>
<evidence type="ECO:0000256" key="8">
    <source>
        <dbReference type="ARBA" id="ARBA00034617"/>
    </source>
</evidence>
<dbReference type="Gene3D" id="1.10.10.10">
    <property type="entry name" value="Winged helix-like DNA-binding domain superfamily/Winged helix DNA-binding domain"/>
    <property type="match status" value="1"/>
</dbReference>
<dbReference type="Gene3D" id="3.40.50.300">
    <property type="entry name" value="P-loop containing nucleotide triphosphate hydrolases"/>
    <property type="match status" value="2"/>
</dbReference>
<evidence type="ECO:0000256" key="10">
    <source>
        <dbReference type="ARBA" id="ARBA00048988"/>
    </source>
</evidence>
<dbReference type="GO" id="GO:0043138">
    <property type="term" value="F:3'-5' DNA helicase activity"/>
    <property type="evidence" value="ECO:0007669"/>
    <property type="project" value="UniProtKB-EC"/>
</dbReference>
<dbReference type="InterPro" id="IPR036390">
    <property type="entry name" value="WH_DNA-bd_sf"/>
</dbReference>
<evidence type="ECO:0000256" key="6">
    <source>
        <dbReference type="ARBA" id="ARBA00023235"/>
    </source>
</evidence>
<dbReference type="Gene3D" id="1.10.3380.10">
    <property type="entry name" value="Sec63 N-terminal domain-like domain"/>
    <property type="match status" value="1"/>
</dbReference>
<dbReference type="PROSITE" id="PS51194">
    <property type="entry name" value="HELICASE_CTER"/>
    <property type="match status" value="1"/>
</dbReference>
<evidence type="ECO:0000256" key="1">
    <source>
        <dbReference type="ARBA" id="ARBA00010140"/>
    </source>
</evidence>
<keyword evidence="14" id="KW-1185">Reference proteome</keyword>
<dbReference type="SUPFAM" id="SSF52540">
    <property type="entry name" value="P-loop containing nucleoside triphosphate hydrolases"/>
    <property type="match status" value="1"/>
</dbReference>
<evidence type="ECO:0000259" key="12">
    <source>
        <dbReference type="PROSITE" id="PS51194"/>
    </source>
</evidence>
<feature type="domain" description="Helicase C-terminal" evidence="12">
    <location>
        <begin position="337"/>
        <end position="522"/>
    </location>
</feature>
<dbReference type="InterPro" id="IPR014001">
    <property type="entry name" value="Helicase_ATP-bd"/>
</dbReference>
<evidence type="ECO:0000256" key="5">
    <source>
        <dbReference type="ARBA" id="ARBA00022840"/>
    </source>
</evidence>
<name>A0A8R2LVS6_BOMMO</name>
<dbReference type="CDD" id="cd18795">
    <property type="entry name" value="SF2_C_Ski2"/>
    <property type="match status" value="1"/>
</dbReference>
<accession>A0A8R2LVS6</accession>
<dbReference type="GO" id="GO:0016787">
    <property type="term" value="F:hydrolase activity"/>
    <property type="evidence" value="ECO:0007669"/>
    <property type="project" value="UniProtKB-KW"/>
</dbReference>
<evidence type="ECO:0000256" key="3">
    <source>
        <dbReference type="ARBA" id="ARBA00022801"/>
    </source>
</evidence>
<evidence type="ECO:0000313" key="13">
    <source>
        <dbReference type="EnsemblMetazoa" id="XP_037868301.1"/>
    </source>
</evidence>
<keyword evidence="6" id="KW-0413">Isomerase</keyword>
<dbReference type="PANTHER" id="PTHR47835">
    <property type="entry name" value="HFM1, ATP DEPENDENT DNA HELICASE HOMOLOG"/>
    <property type="match status" value="1"/>
</dbReference>
<dbReference type="GO" id="GO:0051321">
    <property type="term" value="P:meiotic cell cycle"/>
    <property type="evidence" value="ECO:0007669"/>
    <property type="project" value="UniProtKB-KW"/>
</dbReference>
<dbReference type="Pfam" id="PF00270">
    <property type="entry name" value="DEAD"/>
    <property type="match status" value="1"/>
</dbReference>
<dbReference type="AlphaFoldDB" id="A0A8R2LVS6"/>
<dbReference type="InterPro" id="IPR001650">
    <property type="entry name" value="Helicase_C-like"/>
</dbReference>
<proteinExistence type="inferred from homology"/>
<evidence type="ECO:0000256" key="2">
    <source>
        <dbReference type="ARBA" id="ARBA00022741"/>
    </source>
</evidence>
<keyword evidence="3" id="KW-0378">Hydrolase</keyword>
<dbReference type="PROSITE" id="PS51192">
    <property type="entry name" value="HELICASE_ATP_BIND_1"/>
    <property type="match status" value="1"/>
</dbReference>
<organism evidence="13 14">
    <name type="scientific">Bombyx mori</name>
    <name type="common">Silk moth</name>
    <dbReference type="NCBI Taxonomy" id="7091"/>
    <lineage>
        <taxon>Eukaryota</taxon>
        <taxon>Metazoa</taxon>
        <taxon>Ecdysozoa</taxon>
        <taxon>Arthropoda</taxon>
        <taxon>Hexapoda</taxon>
        <taxon>Insecta</taxon>
        <taxon>Pterygota</taxon>
        <taxon>Neoptera</taxon>
        <taxon>Endopterygota</taxon>
        <taxon>Lepidoptera</taxon>
        <taxon>Glossata</taxon>
        <taxon>Ditrysia</taxon>
        <taxon>Bombycoidea</taxon>
        <taxon>Bombycidae</taxon>
        <taxon>Bombycinae</taxon>
        <taxon>Bombyx</taxon>
    </lineage>
</organism>
<comment type="similarity">
    <text evidence="1">Belongs to the helicase family. SKI2 subfamily.</text>
</comment>
<feature type="domain" description="Helicase ATP-binding" evidence="11">
    <location>
        <begin position="93"/>
        <end position="296"/>
    </location>
</feature>
<dbReference type="FunFam" id="1.10.10.10:FF:000012">
    <property type="entry name" value="U5 small nuclear ribonucleoprotein helicase"/>
    <property type="match status" value="1"/>
</dbReference>
<dbReference type="InterPro" id="IPR011545">
    <property type="entry name" value="DEAD/DEAH_box_helicase_dom"/>
</dbReference>
<dbReference type="SUPFAM" id="SSF46785">
    <property type="entry name" value="Winged helix' DNA-binding domain"/>
    <property type="match status" value="1"/>
</dbReference>
<sequence>MNNLSSFTDLLDDDITNSQPISFPSSYESEVTQQNDHDAYKINPYGTHDKSAFRPDKGTGECEPFRSIDEIDEKYRHVFSYQHFNLVQSRVIENALYSDKSMVVCAPTGSGKTVVFEMAIVQLLMELDDKNYKGDFKIIYMAPIKALCTERLTEWYPKFTKLGLLCIEVTGDTDVDFSQLQPYRIIITTPEKWDMLTRRWRDHRALVEVIKLFLIDEVHILNDETRGPVLETVVSRMKTIESSLQTAYHIENLKKKHQVVDDSKACPRIRFVAISATVSNPEDVAAWIGTADKPAVFYKFGDECRPVKLKRIVEGYHCTEGTSIFKFDIILNYKLWPIIQKYYNGKPTLIFCNTRKSVSLTAETLSREITINFNSEQKAKLTALASKLKNKKLQSLIISGVGCHHAGLLFEERMYIESAFRNRDLPILITTTTLAMGVNLPAHLVIIKNTQQYVNGAYQEYSISTVLQMVGRAGRPQFDTEATAVIMTRLADKPRYQALVGGSEPLQSYLHKRLPENLNSEVALKTVGDVSQCVQWLSSTFLNVRAAKDPKRYLGLPPTASQHLISKKIEELCVKAMNGLATSGLITMDEASCIESTEAGRLMSIYYLDLETMRHIMKIDGTETLERLLTIVCESHELSDMHLRVDERRCLNSLNRNNAAPTIRFPMKGRITTRQMKLNCIIQAILGCLPIPDPSLNQEAMKIMRIADRVCKCLVAYVTQPELISRNPRFYSAILNSLILAKCVTAHMWENSTFVSRQLKGIGPTFSTLLATAGKNNFMLLEESHPRDLERIMNKGPPAGNVIRKQVSLLPKYQITATPVDSRTLTIKLILLNQSHLSENLENLTAGESHKSYILVGDSQNYLLHISSFNWYR</sequence>
<keyword evidence="2" id="KW-0547">Nucleotide-binding</keyword>
<dbReference type="EnsemblMetazoa" id="XM_038012373.1">
    <property type="protein sequence ID" value="XP_037868301.1"/>
    <property type="gene ID" value="LOC101742032"/>
</dbReference>
<dbReference type="Pfam" id="PF23445">
    <property type="entry name" value="WHD_SNRNP200"/>
    <property type="match status" value="1"/>
</dbReference>
<evidence type="ECO:0000256" key="4">
    <source>
        <dbReference type="ARBA" id="ARBA00022806"/>
    </source>
</evidence>
<keyword evidence="4" id="KW-0347">Helicase</keyword>
<dbReference type="InterPro" id="IPR057842">
    <property type="entry name" value="WH_MER3"/>
</dbReference>
<dbReference type="InterPro" id="IPR052247">
    <property type="entry name" value="Meiotic_Crossover_Helicase"/>
</dbReference>
<dbReference type="GO" id="GO:0003676">
    <property type="term" value="F:nucleic acid binding"/>
    <property type="evidence" value="ECO:0007669"/>
    <property type="project" value="InterPro"/>
</dbReference>